<evidence type="ECO:0000256" key="1">
    <source>
        <dbReference type="SAM" id="MobiDB-lite"/>
    </source>
</evidence>
<dbReference type="Gene3D" id="1.20.1270.180">
    <property type="match status" value="1"/>
</dbReference>
<evidence type="ECO:0000313" key="3">
    <source>
        <dbReference type="EMBL" id="NYT49107.1"/>
    </source>
</evidence>
<evidence type="ECO:0000259" key="2">
    <source>
        <dbReference type="Pfam" id="PF07007"/>
    </source>
</evidence>
<feature type="domain" description="Lysozyme inhibitor LprI-like N-terminal" evidence="2">
    <location>
        <begin position="21"/>
        <end position="107"/>
    </location>
</feature>
<protein>
    <submittedName>
        <fullName evidence="3">DUF1311 domain-containing protein</fullName>
    </submittedName>
</protein>
<comment type="caution">
    <text evidence="3">The sequence shown here is derived from an EMBL/GenBank/DDBJ whole genome shotgun (WGS) entry which is preliminary data.</text>
</comment>
<organism evidence="3 4">
    <name type="scientific">Parapusillimonas granuli</name>
    <dbReference type="NCBI Taxonomy" id="380911"/>
    <lineage>
        <taxon>Bacteria</taxon>
        <taxon>Pseudomonadati</taxon>
        <taxon>Pseudomonadota</taxon>
        <taxon>Betaproteobacteria</taxon>
        <taxon>Burkholderiales</taxon>
        <taxon>Alcaligenaceae</taxon>
        <taxon>Parapusillimonas</taxon>
    </lineage>
</organism>
<dbReference type="RefSeq" id="WP_180154391.1">
    <property type="nucleotide sequence ID" value="NZ_JACCEM010000003.1"/>
</dbReference>
<evidence type="ECO:0000313" key="4">
    <source>
        <dbReference type="Proteomes" id="UP000559809"/>
    </source>
</evidence>
<dbReference type="Pfam" id="PF07007">
    <property type="entry name" value="LprI"/>
    <property type="match status" value="1"/>
</dbReference>
<proteinExistence type="predicted"/>
<dbReference type="PANTHER" id="PTHR39176:SF1">
    <property type="entry name" value="PERIPLASMIC PROTEIN"/>
    <property type="match status" value="1"/>
</dbReference>
<gene>
    <name evidence="3" type="ORF">H0A72_07255</name>
</gene>
<dbReference type="PANTHER" id="PTHR39176">
    <property type="entry name" value="PERIPLASMIC PROTEIN-RELATED"/>
    <property type="match status" value="1"/>
</dbReference>
<dbReference type="EMBL" id="JACCEM010000003">
    <property type="protein sequence ID" value="NYT49107.1"/>
    <property type="molecule type" value="Genomic_DNA"/>
</dbReference>
<name>A0A853FYD3_9BURK</name>
<feature type="region of interest" description="Disordered" evidence="1">
    <location>
        <begin position="111"/>
        <end position="184"/>
    </location>
</feature>
<reference evidence="3 4" key="1">
    <citation type="submission" date="2020-07" db="EMBL/GenBank/DDBJ databases">
        <title>Taxonomic revisions and descriptions of new bacterial species based on genomic comparisons in the high-G+C-content subgroup of the family Alcaligenaceae.</title>
        <authorList>
            <person name="Szabo A."/>
            <person name="Felfoldi T."/>
        </authorList>
    </citation>
    <scope>NUCLEOTIDE SEQUENCE [LARGE SCALE GENOMIC DNA]</scope>
    <source>
        <strain evidence="3 4">LMG 24012</strain>
    </source>
</reference>
<accession>A0A853FYD3</accession>
<dbReference type="AlphaFoldDB" id="A0A853FYD3"/>
<sequence>MMILPVVCFAEMYGPDYEKCSQDTTIGIVDCLNKEAKHWDKRLNGSYKELMNRIEAGQQAPLKAAQRAWIKYRDANCAFYGSASGSLSQIEAAECLRAMVKERACELRLASQAEAPPDQECKPSQSASDTSRQGAALGVASPRPDKPAGQGGTSADRPAAVPPASMESSLHQREHTGRGSFFGMYSPSDKKKGSYQADFRAYVQFAEQVDTAGGSAVFGWMDASDEVVLLTHAKYLPSLSLAETKHEFVLRRPVMDLSALPRYLMICVWETEGEKVAPALAVYAERDDANHTRKSTKVLDSLIVNWVPVPAARAERKFAGFDYCAEISRMEQSHVAQLLGG</sequence>
<dbReference type="Proteomes" id="UP000559809">
    <property type="component" value="Unassembled WGS sequence"/>
</dbReference>
<feature type="compositionally biased region" description="Polar residues" evidence="1">
    <location>
        <begin position="122"/>
        <end position="133"/>
    </location>
</feature>
<keyword evidence="4" id="KW-1185">Reference proteome</keyword>
<dbReference type="InterPro" id="IPR009739">
    <property type="entry name" value="LprI-like_N"/>
</dbReference>